<dbReference type="RefSeq" id="WP_380923962.1">
    <property type="nucleotide sequence ID" value="NZ_JBHUPE010000014.1"/>
</dbReference>
<evidence type="ECO:0000313" key="3">
    <source>
        <dbReference type="EMBL" id="MFD2906734.1"/>
    </source>
</evidence>
<keyword evidence="4" id="KW-1185">Reference proteome</keyword>
<proteinExistence type="predicted"/>
<feature type="region of interest" description="Disordered" evidence="1">
    <location>
        <begin position="123"/>
        <end position="188"/>
    </location>
</feature>
<keyword evidence="2" id="KW-1133">Transmembrane helix</keyword>
<keyword evidence="2" id="KW-0812">Transmembrane</keyword>
<evidence type="ECO:0000313" key="4">
    <source>
        <dbReference type="Proteomes" id="UP001597509"/>
    </source>
</evidence>
<keyword evidence="2" id="KW-0472">Membrane</keyword>
<sequence>MAYHLQHEENNFPKALGISTAIMGILVLISFFVIFGTKMPDEYGMGGMVVNYGTAEEGMGDDYMSVEEPSVDPNANNVKPDRVVPEEIPTPTPTQQVADKAVVTQDVEDAPVVTKASKPVKTVAPETTKEVKDSKPAVNSNALYKGKKNNGTGSGDGTGTVPGNQGSKLGDPLASNYGEGGSGNGNMMLSIENRSFTQRPQIDDNGQQAGKVAVEFRVNQSGVIIYARAGVKGTTITDPSLLEKCERAVRGARLNQLPNAPDSQTGRIVFNFKLR</sequence>
<feature type="transmembrane region" description="Helical" evidence="2">
    <location>
        <begin position="15"/>
        <end position="35"/>
    </location>
</feature>
<evidence type="ECO:0000256" key="2">
    <source>
        <dbReference type="SAM" id="Phobius"/>
    </source>
</evidence>
<evidence type="ECO:0000256" key="1">
    <source>
        <dbReference type="SAM" id="MobiDB-lite"/>
    </source>
</evidence>
<protein>
    <submittedName>
        <fullName evidence="3">Energy transducer TonB</fullName>
    </submittedName>
</protein>
<reference evidence="4" key="1">
    <citation type="journal article" date="2019" name="Int. J. Syst. Evol. Microbiol.">
        <title>The Global Catalogue of Microorganisms (GCM) 10K type strain sequencing project: providing services to taxonomists for standard genome sequencing and annotation.</title>
        <authorList>
            <consortium name="The Broad Institute Genomics Platform"/>
            <consortium name="The Broad Institute Genome Sequencing Center for Infectious Disease"/>
            <person name="Wu L."/>
            <person name="Ma J."/>
        </authorList>
    </citation>
    <scope>NUCLEOTIDE SEQUENCE [LARGE SCALE GENOMIC DNA]</scope>
    <source>
        <strain evidence="4">KCTC 22209</strain>
    </source>
</reference>
<name>A0ABW5Z1N6_9SPHI</name>
<dbReference type="EMBL" id="JBHUPE010000014">
    <property type="protein sequence ID" value="MFD2906734.1"/>
    <property type="molecule type" value="Genomic_DNA"/>
</dbReference>
<organism evidence="3 4">
    <name type="scientific">Sphingobacterium anhuiense</name>
    <dbReference type="NCBI Taxonomy" id="493780"/>
    <lineage>
        <taxon>Bacteria</taxon>
        <taxon>Pseudomonadati</taxon>
        <taxon>Bacteroidota</taxon>
        <taxon>Sphingobacteriia</taxon>
        <taxon>Sphingobacteriales</taxon>
        <taxon>Sphingobacteriaceae</taxon>
        <taxon>Sphingobacterium</taxon>
    </lineage>
</organism>
<dbReference type="Proteomes" id="UP001597509">
    <property type="component" value="Unassembled WGS sequence"/>
</dbReference>
<comment type="caution">
    <text evidence="3">The sequence shown here is derived from an EMBL/GenBank/DDBJ whole genome shotgun (WGS) entry which is preliminary data.</text>
</comment>
<accession>A0ABW5Z1N6</accession>
<gene>
    <name evidence="3" type="ORF">ACFS6I_22595</name>
</gene>